<reference evidence="2 3" key="1">
    <citation type="submission" date="2015-05" db="EMBL/GenBank/DDBJ databases">
        <title>Photobacterium galathea sp. nov.</title>
        <authorList>
            <person name="Machado H."/>
            <person name="Gram L."/>
        </authorList>
    </citation>
    <scope>NUCLEOTIDE SEQUENCE [LARGE SCALE GENOMIC DNA]</scope>
    <source>
        <strain evidence="2 3">DSM 22954</strain>
    </source>
</reference>
<evidence type="ECO:0000313" key="2">
    <source>
        <dbReference type="EMBL" id="KLV10180.1"/>
    </source>
</evidence>
<dbReference type="EMBL" id="LDOU01000006">
    <property type="protein sequence ID" value="KLV10180.1"/>
    <property type="molecule type" value="Genomic_DNA"/>
</dbReference>
<feature type="region of interest" description="Disordered" evidence="1">
    <location>
        <begin position="136"/>
        <end position="163"/>
    </location>
</feature>
<proteinExistence type="predicted"/>
<dbReference type="STRING" id="320778.ABT57_06280"/>
<name>A0A0J1HEY4_9GAMM</name>
<organism evidence="2 3">
    <name type="scientific">Photobacterium ganghwense</name>
    <dbReference type="NCBI Taxonomy" id="320778"/>
    <lineage>
        <taxon>Bacteria</taxon>
        <taxon>Pseudomonadati</taxon>
        <taxon>Pseudomonadota</taxon>
        <taxon>Gammaproteobacteria</taxon>
        <taxon>Vibrionales</taxon>
        <taxon>Vibrionaceae</taxon>
        <taxon>Photobacterium</taxon>
    </lineage>
</organism>
<keyword evidence="3" id="KW-1185">Reference proteome</keyword>
<dbReference type="Proteomes" id="UP000035909">
    <property type="component" value="Unassembled WGS sequence"/>
</dbReference>
<dbReference type="AlphaFoldDB" id="A0A0J1HEY4"/>
<sequence length="163" mass="18188">MEAGYQNLRLTKGRSFGFAVTYCQEDGEPVNIVGYKALLQVRRQPTRDSRLVLEFSTDNGRIQIPEPMKGELRIGINPRETEDLLEGDWHYDLILYAPTPKAIEMGGSEGNIGSEKTVVPLLTGRFSVKGMIAEVPRDPVELPEPEPEPEPELPDVPTTLPEE</sequence>
<comment type="caution">
    <text evidence="2">The sequence shown here is derived from an EMBL/GenBank/DDBJ whole genome shotgun (WGS) entry which is preliminary data.</text>
</comment>
<accession>A0A0J1HEY4</accession>
<evidence type="ECO:0000313" key="3">
    <source>
        <dbReference type="Proteomes" id="UP000035909"/>
    </source>
</evidence>
<gene>
    <name evidence="2" type="ORF">ABT57_06280</name>
</gene>
<feature type="compositionally biased region" description="Acidic residues" evidence="1">
    <location>
        <begin position="141"/>
        <end position="153"/>
    </location>
</feature>
<evidence type="ECO:0000256" key="1">
    <source>
        <dbReference type="SAM" id="MobiDB-lite"/>
    </source>
</evidence>
<dbReference type="PATRIC" id="fig|320778.3.peg.1355"/>
<protein>
    <submittedName>
        <fullName evidence="2">Uncharacterized protein</fullName>
    </submittedName>
</protein>
<dbReference type="RefSeq" id="WP_047884343.1">
    <property type="nucleotide sequence ID" value="NZ_LDOU01000006.1"/>
</dbReference>